<dbReference type="InterPro" id="IPR036188">
    <property type="entry name" value="FAD/NAD-bd_sf"/>
</dbReference>
<accession>A0ABV6LPC5</accession>
<evidence type="ECO:0000256" key="1">
    <source>
        <dbReference type="ARBA" id="ARBA00022714"/>
    </source>
</evidence>
<dbReference type="PROSITE" id="PS51296">
    <property type="entry name" value="RIESKE"/>
    <property type="match status" value="1"/>
</dbReference>
<evidence type="ECO:0000256" key="4">
    <source>
        <dbReference type="ARBA" id="ARBA00023014"/>
    </source>
</evidence>
<dbReference type="InterPro" id="IPR005805">
    <property type="entry name" value="Rieske_Fe-S_prot_C"/>
</dbReference>
<sequence>MDTSSNCHTSFWILDTSLPSFEPLKEDIQVDIGIVGGGITGITTAYLLAKEGFSIALLEADALAKGTTGHTTAKITSQHDLIYDELLHHVGKEKAQQYYKANEEALNFMKEIVKSKGIDCDFSEEDTYIYANSDNGLTKLEKEKRAYERLHIDGGTASLPIDIPFKDALRMNSQAQFHPLKYAAYLVEELVEMGVKIFENTPAIDVIEKKQPEIVTKEKHTITCDYVLSTSHFPFYDGMGLYFSRMYAERSYIVGVTTEKPVQRGMYLSADEPKRSLRTADMNGTPLLLIGGESHKTGQSHHTAKHFEALREFGDTHFTLQKSLFQWGAQDLITMDKIPYIGRLTANHPNIFVATGYRKWGMTNGTAAALLITNLITEQQSPYIDVFSPSRFYADPSIKHFLSQNANVASEFVKGKIKLPYKQLEDLETNEGALVYYENQKAGGYKDANGDTYAVDTTCTHLRCEVTWNDGEQSWDCPCHGSRFSPTGEVLEGPADEPLQRFK</sequence>
<dbReference type="PANTHER" id="PTHR13847">
    <property type="entry name" value="SARCOSINE DEHYDROGENASE-RELATED"/>
    <property type="match status" value="1"/>
</dbReference>
<keyword evidence="2" id="KW-0479">Metal-binding</keyword>
<keyword evidence="4" id="KW-0411">Iron-sulfur</keyword>
<reference evidence="7 8" key="1">
    <citation type="submission" date="2024-09" db="EMBL/GenBank/DDBJ databases">
        <authorList>
            <person name="Sun Q."/>
            <person name="Mori K."/>
        </authorList>
    </citation>
    <scope>NUCLEOTIDE SEQUENCE [LARGE SCALE GENOMIC DNA]</scope>
    <source>
        <strain evidence="7 8">NCAIM B.02529</strain>
    </source>
</reference>
<dbReference type="Gene3D" id="3.30.9.10">
    <property type="entry name" value="D-Amino Acid Oxidase, subunit A, domain 2"/>
    <property type="match status" value="1"/>
</dbReference>
<dbReference type="Pfam" id="PF00355">
    <property type="entry name" value="Rieske"/>
    <property type="match status" value="1"/>
</dbReference>
<dbReference type="InterPro" id="IPR036922">
    <property type="entry name" value="Rieske_2Fe-2S_sf"/>
</dbReference>
<dbReference type="RefSeq" id="WP_377348063.1">
    <property type="nucleotide sequence ID" value="NZ_JBHLTP010000010.1"/>
</dbReference>
<evidence type="ECO:0000256" key="3">
    <source>
        <dbReference type="ARBA" id="ARBA00023004"/>
    </source>
</evidence>
<dbReference type="InterPro" id="IPR006076">
    <property type="entry name" value="FAD-dep_OxRdtase"/>
</dbReference>
<dbReference type="Proteomes" id="UP001589836">
    <property type="component" value="Unassembled WGS sequence"/>
</dbReference>
<proteinExistence type="predicted"/>
<evidence type="ECO:0000313" key="8">
    <source>
        <dbReference type="Proteomes" id="UP001589836"/>
    </source>
</evidence>
<dbReference type="InterPro" id="IPR017941">
    <property type="entry name" value="Rieske_2Fe-2S"/>
</dbReference>
<dbReference type="Gene3D" id="3.50.50.60">
    <property type="entry name" value="FAD/NAD(P)-binding domain"/>
    <property type="match status" value="1"/>
</dbReference>
<gene>
    <name evidence="7" type="ORF">ACFFGV_11865</name>
</gene>
<keyword evidence="3" id="KW-0408">Iron</keyword>
<feature type="domain" description="Rieske" evidence="6">
    <location>
        <begin position="419"/>
        <end position="503"/>
    </location>
</feature>
<evidence type="ECO:0000259" key="6">
    <source>
        <dbReference type="PROSITE" id="PS51296"/>
    </source>
</evidence>
<dbReference type="PANTHER" id="PTHR13847:SF274">
    <property type="entry name" value="RIESKE 2FE-2S IRON-SULFUR PROTEIN YHFW-RELATED"/>
    <property type="match status" value="1"/>
</dbReference>
<organism evidence="7 8">
    <name type="scientific">Pontibacillus salicampi</name>
    <dbReference type="NCBI Taxonomy" id="1449801"/>
    <lineage>
        <taxon>Bacteria</taxon>
        <taxon>Bacillati</taxon>
        <taxon>Bacillota</taxon>
        <taxon>Bacilli</taxon>
        <taxon>Bacillales</taxon>
        <taxon>Bacillaceae</taxon>
        <taxon>Pontibacillus</taxon>
    </lineage>
</organism>
<keyword evidence="1" id="KW-0001">2Fe-2S</keyword>
<dbReference type="SUPFAM" id="SSF50022">
    <property type="entry name" value="ISP domain"/>
    <property type="match status" value="1"/>
</dbReference>
<dbReference type="Gene3D" id="2.102.10.10">
    <property type="entry name" value="Rieske [2Fe-2S] iron-sulphur domain"/>
    <property type="match status" value="1"/>
</dbReference>
<evidence type="ECO:0000313" key="7">
    <source>
        <dbReference type="EMBL" id="MFC0524262.1"/>
    </source>
</evidence>
<name>A0ABV6LPC5_9BACI</name>
<keyword evidence="5" id="KW-1015">Disulfide bond</keyword>
<keyword evidence="8" id="KW-1185">Reference proteome</keyword>
<evidence type="ECO:0000256" key="5">
    <source>
        <dbReference type="ARBA" id="ARBA00023157"/>
    </source>
</evidence>
<protein>
    <submittedName>
        <fullName evidence="7">FAD-dependent oxidoreductase</fullName>
    </submittedName>
</protein>
<dbReference type="PRINTS" id="PR00162">
    <property type="entry name" value="RIESKE"/>
</dbReference>
<dbReference type="Pfam" id="PF01266">
    <property type="entry name" value="DAO"/>
    <property type="match status" value="1"/>
</dbReference>
<comment type="caution">
    <text evidence="7">The sequence shown here is derived from an EMBL/GenBank/DDBJ whole genome shotgun (WGS) entry which is preliminary data.</text>
</comment>
<evidence type="ECO:0000256" key="2">
    <source>
        <dbReference type="ARBA" id="ARBA00022723"/>
    </source>
</evidence>
<dbReference type="SUPFAM" id="SSF51905">
    <property type="entry name" value="FAD/NAD(P)-binding domain"/>
    <property type="match status" value="1"/>
</dbReference>
<dbReference type="EMBL" id="JBHLTP010000010">
    <property type="protein sequence ID" value="MFC0524262.1"/>
    <property type="molecule type" value="Genomic_DNA"/>
</dbReference>